<proteinExistence type="predicted"/>
<keyword evidence="3" id="KW-1185">Reference proteome</keyword>
<evidence type="ECO:0000313" key="2">
    <source>
        <dbReference type="EMBL" id="TWT70276.1"/>
    </source>
</evidence>
<feature type="transmembrane region" description="Helical" evidence="1">
    <location>
        <begin position="7"/>
        <end position="25"/>
    </location>
</feature>
<evidence type="ECO:0000256" key="1">
    <source>
        <dbReference type="SAM" id="Phobius"/>
    </source>
</evidence>
<dbReference type="OrthoDB" id="278280at2"/>
<dbReference type="InterPro" id="IPR013783">
    <property type="entry name" value="Ig-like_fold"/>
</dbReference>
<protein>
    <recommendedName>
        <fullName evidence="4">Cadherin domain-containing protein</fullName>
    </recommendedName>
</protein>
<dbReference type="RefSeq" id="WP_146439259.1">
    <property type="nucleotide sequence ID" value="NZ_SJPL01000001.1"/>
</dbReference>
<comment type="caution">
    <text evidence="2">The sequence shown here is derived from an EMBL/GenBank/DDBJ whole genome shotgun (WGS) entry which is preliminary data.</text>
</comment>
<accession>A0A5C5Y3D5</accession>
<dbReference type="Gene3D" id="2.60.40.10">
    <property type="entry name" value="Immunoglobulins"/>
    <property type="match status" value="1"/>
</dbReference>
<evidence type="ECO:0000313" key="3">
    <source>
        <dbReference type="Proteomes" id="UP000317238"/>
    </source>
</evidence>
<sequence>MTQRERFLAMAIGGLLVVVGLQWMFTQYKNAKQDRITKIANLKQTSLDLNTRLLEGAMAERQMGEYRVRSLPGDREIAVARYSSYLLDLVKETGINTPDVRHVNSTPMKDLYTRHRFSVGGSADLPKVIRLLHSFYATDYLHRIADLTIKPSRTGDLRVTMAVDAIGLSTVPAEATVSEAPSWRVDPDMTAYESAILNRNFFEPPNKAPRFGGDSQIEGIVGRRSTARVNFADEEDHPIEYELGEDAPDFVELDAQSGTLSFEPKETGEFEVLVRATDKGYPAQTTEQVVKIRVNEPPVEKEPEPEPKFDHASQTVLTALVQGRDDWTAWMNVRTSGKTLKLRVGDRFEIGTVTGEVAEVNRKYVVLEIDGQRVVLSPGKDTLRDVAQRAKEDD</sequence>
<dbReference type="GO" id="GO:0005509">
    <property type="term" value="F:calcium ion binding"/>
    <property type="evidence" value="ECO:0007669"/>
    <property type="project" value="InterPro"/>
</dbReference>
<keyword evidence="1" id="KW-0472">Membrane</keyword>
<dbReference type="InterPro" id="IPR015919">
    <property type="entry name" value="Cadherin-like_sf"/>
</dbReference>
<organism evidence="2 3">
    <name type="scientific">Crateriforma conspicua</name>
    <dbReference type="NCBI Taxonomy" id="2527996"/>
    <lineage>
        <taxon>Bacteria</taxon>
        <taxon>Pseudomonadati</taxon>
        <taxon>Planctomycetota</taxon>
        <taxon>Planctomycetia</taxon>
        <taxon>Planctomycetales</taxon>
        <taxon>Planctomycetaceae</taxon>
        <taxon>Crateriforma</taxon>
    </lineage>
</organism>
<dbReference type="AlphaFoldDB" id="A0A5C5Y3D5"/>
<dbReference type="Proteomes" id="UP000317238">
    <property type="component" value="Unassembled WGS sequence"/>
</dbReference>
<evidence type="ECO:0008006" key="4">
    <source>
        <dbReference type="Google" id="ProtNLM"/>
    </source>
</evidence>
<dbReference type="SUPFAM" id="SSF49313">
    <property type="entry name" value="Cadherin-like"/>
    <property type="match status" value="1"/>
</dbReference>
<dbReference type="GO" id="GO:0016020">
    <property type="term" value="C:membrane"/>
    <property type="evidence" value="ECO:0007669"/>
    <property type="project" value="InterPro"/>
</dbReference>
<keyword evidence="1" id="KW-0812">Transmembrane</keyword>
<dbReference type="CDD" id="cd11304">
    <property type="entry name" value="Cadherin_repeat"/>
    <property type="match status" value="1"/>
</dbReference>
<keyword evidence="1" id="KW-1133">Transmembrane helix</keyword>
<reference evidence="2 3" key="1">
    <citation type="submission" date="2019-02" db="EMBL/GenBank/DDBJ databases">
        <title>Deep-cultivation of Planctomycetes and their phenomic and genomic characterization uncovers novel biology.</title>
        <authorList>
            <person name="Wiegand S."/>
            <person name="Jogler M."/>
            <person name="Boedeker C."/>
            <person name="Pinto D."/>
            <person name="Vollmers J."/>
            <person name="Rivas-Marin E."/>
            <person name="Kohn T."/>
            <person name="Peeters S.H."/>
            <person name="Heuer A."/>
            <person name="Rast P."/>
            <person name="Oberbeckmann S."/>
            <person name="Bunk B."/>
            <person name="Jeske O."/>
            <person name="Meyerdierks A."/>
            <person name="Storesund J.E."/>
            <person name="Kallscheuer N."/>
            <person name="Luecker S."/>
            <person name="Lage O.M."/>
            <person name="Pohl T."/>
            <person name="Merkel B.J."/>
            <person name="Hornburger P."/>
            <person name="Mueller R.-W."/>
            <person name="Bruemmer F."/>
            <person name="Labrenz M."/>
            <person name="Spormann A.M."/>
            <person name="Op Den Camp H."/>
            <person name="Overmann J."/>
            <person name="Amann R."/>
            <person name="Jetten M.S.M."/>
            <person name="Mascher T."/>
            <person name="Medema M.H."/>
            <person name="Devos D.P."/>
            <person name="Kaster A.-K."/>
            <person name="Ovreas L."/>
            <person name="Rohde M."/>
            <person name="Galperin M.Y."/>
            <person name="Jogler C."/>
        </authorList>
    </citation>
    <scope>NUCLEOTIDE SEQUENCE [LARGE SCALE GENOMIC DNA]</scope>
    <source>
        <strain evidence="2 3">Pan14r</strain>
    </source>
</reference>
<name>A0A5C5Y3D5_9PLAN</name>
<dbReference type="EMBL" id="SJPL01000001">
    <property type="protein sequence ID" value="TWT70276.1"/>
    <property type="molecule type" value="Genomic_DNA"/>
</dbReference>
<gene>
    <name evidence="2" type="ORF">Pan14r_25810</name>
</gene>